<proteinExistence type="predicted"/>
<evidence type="ECO:0000313" key="1">
    <source>
        <dbReference type="EMBL" id="WBO86405.1"/>
    </source>
</evidence>
<keyword evidence="2" id="KW-1185">Reference proteome</keyword>
<protein>
    <submittedName>
        <fullName evidence="1">Uncharacterized protein</fullName>
    </submittedName>
</protein>
<accession>A0ABY7PUU1</accession>
<sequence length="156" mass="17107">MQHLKTYEAYEAEVALQNISQQDLAALAVAPEDTPVINAEAFFYYLHDVYGISLAKLPAGFGFTQQGAKISLVFGGIPDLTTLLIFFSVVQTKLTALKLEGINQVTFNAGTPDEVVYYNVSSILKPHATLIPTILDHVQTIHTHMLKDELDNGKVS</sequence>
<dbReference type="RefSeq" id="WP_270128994.1">
    <property type="nucleotide sequence ID" value="NZ_CP115396.1"/>
</dbReference>
<dbReference type="EMBL" id="CP115396">
    <property type="protein sequence ID" value="WBO86405.1"/>
    <property type="molecule type" value="Genomic_DNA"/>
</dbReference>
<dbReference type="Proteomes" id="UP001211872">
    <property type="component" value="Chromosome"/>
</dbReference>
<evidence type="ECO:0000313" key="2">
    <source>
        <dbReference type="Proteomes" id="UP001211872"/>
    </source>
</evidence>
<organism evidence="1 2">
    <name type="scientific">Hymenobacter yonginensis</name>
    <dbReference type="NCBI Taxonomy" id="748197"/>
    <lineage>
        <taxon>Bacteria</taxon>
        <taxon>Pseudomonadati</taxon>
        <taxon>Bacteroidota</taxon>
        <taxon>Cytophagia</taxon>
        <taxon>Cytophagales</taxon>
        <taxon>Hymenobacteraceae</taxon>
        <taxon>Hymenobacter</taxon>
    </lineage>
</organism>
<gene>
    <name evidence="1" type="ORF">O9Z63_09110</name>
</gene>
<name>A0ABY7PUU1_9BACT</name>
<reference evidence="1 2" key="1">
    <citation type="journal article" date="2011" name="Int. J. Syst. Evol. Microbiol.">
        <title>Hymenobacter yonginensis sp. nov., isolated from a mesotrophic artificial lake.</title>
        <authorList>
            <person name="Joung Y."/>
            <person name="Cho S.H."/>
            <person name="Kim H."/>
            <person name="Kim S.B."/>
            <person name="Joh K."/>
        </authorList>
    </citation>
    <scope>NUCLEOTIDE SEQUENCE [LARGE SCALE GENOMIC DNA]</scope>
    <source>
        <strain evidence="1 2">KCTC 22745</strain>
    </source>
</reference>